<dbReference type="Bgee" id="ENSMMUG00000007671">
    <property type="expression patterns" value="Expressed in cerebellar cortex and 20 other cell types or tissues"/>
</dbReference>
<feature type="compositionally biased region" description="Polar residues" evidence="4">
    <location>
        <begin position="345"/>
        <end position="366"/>
    </location>
</feature>
<dbReference type="Gene3D" id="1.25.10.10">
    <property type="entry name" value="Leucine-rich Repeat Variant"/>
    <property type="match status" value="3"/>
</dbReference>
<dbReference type="InterPro" id="IPR052107">
    <property type="entry name" value="HEAT6"/>
</dbReference>
<feature type="compositionally biased region" description="Basic residues" evidence="4">
    <location>
        <begin position="313"/>
        <end position="325"/>
    </location>
</feature>
<protein>
    <recommendedName>
        <fullName evidence="1">HEAT repeat-containing protein 6</fullName>
    </recommendedName>
</protein>
<reference evidence="6" key="3">
    <citation type="submission" date="2025-08" db="UniProtKB">
        <authorList>
            <consortium name="Ensembl"/>
        </authorList>
    </citation>
    <scope>IDENTIFICATION</scope>
    <source>
        <strain evidence="6">17573</strain>
    </source>
</reference>
<dbReference type="FunFam" id="1.25.10.10:FF:000171">
    <property type="entry name" value="HEAT repeat-containing protein 6"/>
    <property type="match status" value="1"/>
</dbReference>
<dbReference type="SUPFAM" id="SSF48371">
    <property type="entry name" value="ARM repeat"/>
    <property type="match status" value="2"/>
</dbReference>
<proteinExistence type="predicted"/>
<feature type="compositionally biased region" description="Polar residues" evidence="4">
    <location>
        <begin position="637"/>
        <end position="646"/>
    </location>
</feature>
<evidence type="ECO:0000256" key="2">
    <source>
        <dbReference type="ARBA" id="ARBA00022553"/>
    </source>
</evidence>
<dbReference type="ExpressionAtlas" id="H9H382">
    <property type="expression patterns" value="baseline"/>
</dbReference>
<dbReference type="VGNC" id="VGNC:73222">
    <property type="gene designation" value="HEATR6"/>
</dbReference>
<dbReference type="InterPro" id="IPR011989">
    <property type="entry name" value="ARM-like"/>
</dbReference>
<dbReference type="GeneTree" id="ENSGT00390000016675"/>
<dbReference type="HOGENOM" id="CLU_007141_1_0_1"/>
<evidence type="ECO:0000313" key="8">
    <source>
        <dbReference type="VGNC" id="VGNC:73222"/>
    </source>
</evidence>
<reference evidence="7" key="1">
    <citation type="journal article" date="2007" name="Science">
        <title>Evolutionary and biomedical insights from the rhesus macaque genome.</title>
        <authorList>
            <person name="Gibbs R.A."/>
            <person name="Rogers J."/>
            <person name="Katze M.G."/>
            <person name="Bumgarner R."/>
            <person name="Weinstock G.M."/>
            <person name="Mardis E.R."/>
            <person name="Remington K.A."/>
            <person name="Strausberg R.L."/>
            <person name="Venter J.C."/>
            <person name="Wilson R.K."/>
            <person name="Batzer M.A."/>
            <person name="Bustamante C.D."/>
            <person name="Eichler E.E."/>
            <person name="Hahn M.W."/>
            <person name="Hardison R.C."/>
            <person name="Makova K.D."/>
            <person name="Miller W."/>
            <person name="Milosavljevic A."/>
            <person name="Palermo R.E."/>
            <person name="Siepel A."/>
            <person name="Sikela J.M."/>
            <person name="Attaway T."/>
            <person name="Bell S."/>
            <person name="Bernard K.E."/>
            <person name="Buhay C.J."/>
            <person name="Chandrabose M.N."/>
            <person name="Dao M."/>
            <person name="Davis C."/>
            <person name="Delehaunty K.D."/>
            <person name="Ding Y."/>
            <person name="Dinh H.H."/>
            <person name="Dugan-Rocha S."/>
            <person name="Fulton L.A."/>
            <person name="Gabisi R.A."/>
            <person name="Garner T.T."/>
            <person name="Godfrey J."/>
            <person name="Hawes A.C."/>
            <person name="Hernandez J."/>
            <person name="Hines S."/>
            <person name="Holder M."/>
            <person name="Hume J."/>
            <person name="Jhangiani S.N."/>
            <person name="Joshi V."/>
            <person name="Khan Z.M."/>
            <person name="Kirkness E.F."/>
            <person name="Cree A."/>
            <person name="Fowler R.G."/>
            <person name="Lee S."/>
            <person name="Lewis L.R."/>
            <person name="Li Z."/>
            <person name="Liu Y.-S."/>
            <person name="Moore S.M."/>
            <person name="Muzny D."/>
            <person name="Nazareth L.V."/>
            <person name="Ngo D.N."/>
            <person name="Okwuonu G.O."/>
            <person name="Pai G."/>
            <person name="Parker D."/>
            <person name="Paul H.A."/>
            <person name="Pfannkoch C."/>
            <person name="Pohl C.S."/>
            <person name="Rogers Y.-H.C."/>
            <person name="Ruiz S.J."/>
            <person name="Sabo A."/>
            <person name="Santibanez J."/>
            <person name="Schneider B.W."/>
            <person name="Smith S.M."/>
            <person name="Sodergren E."/>
            <person name="Svatek A.F."/>
            <person name="Utterback T.R."/>
            <person name="Vattathil S."/>
            <person name="Warren W."/>
            <person name="White C.S."/>
            <person name="Chinwalla A.T."/>
            <person name="Feng Y."/>
            <person name="Halpern A.L."/>
            <person name="Hillier L.W."/>
            <person name="Huang X."/>
            <person name="Minx P."/>
            <person name="Nelson J.O."/>
            <person name="Pepin K.H."/>
            <person name="Qin X."/>
            <person name="Sutton G.G."/>
            <person name="Venter E."/>
            <person name="Walenz B.P."/>
            <person name="Wallis J.W."/>
            <person name="Worley K.C."/>
            <person name="Yang S.-P."/>
            <person name="Jones S.M."/>
            <person name="Marra M.A."/>
            <person name="Rocchi M."/>
            <person name="Schein J.E."/>
            <person name="Baertsch R."/>
            <person name="Clarke L."/>
            <person name="Csuros M."/>
            <person name="Glasscock J."/>
            <person name="Harris R.A."/>
            <person name="Havlak P."/>
            <person name="Jackson A.R."/>
            <person name="Jiang H."/>
            <person name="Liu Y."/>
            <person name="Messina D.N."/>
            <person name="Shen Y."/>
            <person name="Song H.X.-Z."/>
            <person name="Wylie T."/>
            <person name="Zhang L."/>
            <person name="Birney E."/>
            <person name="Han K."/>
            <person name="Konkel M.K."/>
            <person name="Lee J."/>
            <person name="Smit A.F.A."/>
            <person name="Ullmer B."/>
            <person name="Wang H."/>
            <person name="Xing J."/>
            <person name="Burhans R."/>
            <person name="Cheng Z."/>
            <person name="Karro J.E."/>
            <person name="Ma J."/>
            <person name="Raney B."/>
            <person name="She X."/>
            <person name="Cox M.J."/>
            <person name="Demuth J.P."/>
            <person name="Dumas L.J."/>
            <person name="Han S.-G."/>
            <person name="Hopkins J."/>
            <person name="Karimpour-Fard A."/>
            <person name="Kim Y.H."/>
            <person name="Pollack J.R."/>
            <person name="Vinar T."/>
            <person name="Addo-Quaye C."/>
            <person name="Degenhardt J."/>
            <person name="Denby A."/>
            <person name="Hubisz M.J."/>
            <person name="Indap A."/>
            <person name="Kosiol C."/>
            <person name="Lahn B.T."/>
            <person name="Lawson H.A."/>
            <person name="Marklein A."/>
            <person name="Nielsen R."/>
            <person name="Vallender E.J."/>
            <person name="Clark A.G."/>
            <person name="Ferguson B."/>
            <person name="Hernandez R.D."/>
            <person name="Hirani K."/>
            <person name="Kehrer-Sawatzki H."/>
            <person name="Kolb J."/>
            <person name="Patil S."/>
            <person name="Pu L.-L."/>
            <person name="Ren Y."/>
            <person name="Smith D.G."/>
            <person name="Wheeler D.A."/>
            <person name="Schenck I."/>
            <person name="Ball E.V."/>
            <person name="Chen R."/>
            <person name="Cooper D.N."/>
            <person name="Giardine B."/>
            <person name="Hsu F."/>
            <person name="Kent W.J."/>
            <person name="Lesk A."/>
            <person name="Nelson D.L."/>
            <person name="O'brien W.E."/>
            <person name="Pruefer K."/>
            <person name="Stenson P.D."/>
            <person name="Wallace J.C."/>
            <person name="Ke H."/>
            <person name="Liu X.-M."/>
            <person name="Wang P."/>
            <person name="Xiang A.P."/>
            <person name="Yang F."/>
            <person name="Barber G.P."/>
            <person name="Haussler D."/>
            <person name="Karolchik D."/>
            <person name="Kern A.D."/>
            <person name="Kuhn R.M."/>
            <person name="Smith K.E."/>
            <person name="Zwieg A.S."/>
        </authorList>
    </citation>
    <scope>NUCLEOTIDE SEQUENCE [LARGE SCALE GENOMIC DNA]</scope>
    <source>
        <strain evidence="7">17573</strain>
    </source>
</reference>
<dbReference type="PANTHER" id="PTHR13366:SF0">
    <property type="entry name" value="HEAT REPEAT-CONTAINING PROTEIN 6"/>
    <property type="match status" value="1"/>
</dbReference>
<evidence type="ECO:0000313" key="6">
    <source>
        <dbReference type="Ensembl" id="ENSMMUP00000010088.4"/>
    </source>
</evidence>
<feature type="region of interest" description="Disordered" evidence="4">
    <location>
        <begin position="1"/>
        <end position="22"/>
    </location>
</feature>
<feature type="region of interest" description="Disordered" evidence="4">
    <location>
        <begin position="292"/>
        <end position="406"/>
    </location>
</feature>
<accession>H9H382</accession>
<dbReference type="InterPro" id="IPR025283">
    <property type="entry name" value="DUF4042"/>
</dbReference>
<gene>
    <name evidence="6 8" type="primary">HEATR6</name>
</gene>
<evidence type="ECO:0000256" key="3">
    <source>
        <dbReference type="ARBA" id="ARBA00022737"/>
    </source>
</evidence>
<dbReference type="VEuPathDB" id="HostDB:ENSMMUG00000007671"/>
<reference evidence="6" key="4">
    <citation type="submission" date="2025-09" db="UniProtKB">
        <authorList>
            <consortium name="Ensembl"/>
        </authorList>
    </citation>
    <scope>IDENTIFICATION</scope>
    <source>
        <strain evidence="6">17573</strain>
    </source>
</reference>
<reference evidence="6" key="2">
    <citation type="submission" date="2019-01" db="EMBL/GenBank/DDBJ databases">
        <authorList>
            <person name="Graves T."/>
            <person name="Eichler E.E."/>
            <person name="Wilson R.K."/>
        </authorList>
    </citation>
    <scope>NUCLEOTIDE SEQUENCE [LARGE SCALE GENOMIC DNA]</scope>
    <source>
        <strain evidence="6">17573</strain>
    </source>
</reference>
<dbReference type="FunCoup" id="H9H382">
    <property type="interactions" value="1858"/>
</dbReference>
<feature type="compositionally biased region" description="Low complexity" evidence="4">
    <location>
        <begin position="383"/>
        <end position="399"/>
    </location>
</feature>
<dbReference type="AlphaFoldDB" id="H9H382"/>
<name>H9H382_MACMU</name>
<organism evidence="6 7">
    <name type="scientific">Macaca mulatta</name>
    <name type="common">Rhesus macaque</name>
    <dbReference type="NCBI Taxonomy" id="9544"/>
    <lineage>
        <taxon>Eukaryota</taxon>
        <taxon>Metazoa</taxon>
        <taxon>Chordata</taxon>
        <taxon>Craniata</taxon>
        <taxon>Vertebrata</taxon>
        <taxon>Euteleostomi</taxon>
        <taxon>Mammalia</taxon>
        <taxon>Eutheria</taxon>
        <taxon>Euarchontoglires</taxon>
        <taxon>Primates</taxon>
        <taxon>Haplorrhini</taxon>
        <taxon>Catarrhini</taxon>
        <taxon>Cercopithecidae</taxon>
        <taxon>Cercopithecinae</taxon>
        <taxon>Macaca</taxon>
    </lineage>
</organism>
<evidence type="ECO:0000259" key="5">
    <source>
        <dbReference type="Pfam" id="PF13251"/>
    </source>
</evidence>
<feature type="compositionally biased region" description="Polar residues" evidence="4">
    <location>
        <begin position="300"/>
        <end position="312"/>
    </location>
</feature>
<feature type="region of interest" description="Disordered" evidence="4">
    <location>
        <begin position="613"/>
        <end position="646"/>
    </location>
</feature>
<dbReference type="InterPro" id="IPR016024">
    <property type="entry name" value="ARM-type_fold"/>
</dbReference>
<evidence type="ECO:0000313" key="7">
    <source>
        <dbReference type="Proteomes" id="UP000006718"/>
    </source>
</evidence>
<evidence type="ECO:0000256" key="4">
    <source>
        <dbReference type="SAM" id="MobiDB-lite"/>
    </source>
</evidence>
<dbReference type="Proteomes" id="UP000006718">
    <property type="component" value="Chromosome 16"/>
</dbReference>
<sequence>MAAVQVAGSLPSEQPREAPREAIPERGNAFRRLSARLCALRPDDSSSARTEIHLLFDQLISENYSEGSGVAPEDVSALLVQACRLVPLNQNHLVSKVSQLIHHLLNRLQVIVDEQHLDFLLAYTISAIHQCSSWTHMEILQALAALVYCNGSKCQKYLPELLGKTGLLMKLSDLAQSDPEVRRAAVHCMANLCLSVPGQPYLEEPYQNICFQAFLTILQSPKSSDMDDITFCMLLQNALKGIQSLLNGGRMKLTQTDELGALLAVLKKFMFHGLPGLNIEMPTVLYPTPLPQYDGRTPIKPQQSESSASRPTLNKKKKSKVKPKKIQQGEEEEKESSGEIEAASVTGTGRVNLHEGNTWSPSSLGVQSLPLDGSGAAGKDGVSSPFSSSSWKRVSSSESDYSDAEGGMQSKMRSYQAKVRQGALVCFLSTIKSIEKKVLYGYWSAFIPDTPELGSPQSVSLMTLTLKDPSPKTRACALQVLSAILEGSKQFLSVAEDTSDHRRAFTPFSVMIASSIRELHRCLLLALVAESSSQTLTQIIKCLANLVSNAPYNRLKLSLLTKVWNQIKPYIRHKDVNVRVSSLTLLGAIVSTHAPLPEVQLLLQQPCSSGLGNSNSATPHLSPPDWWKKAPAGPSLEETSVSSPKGSSEPCWLIRLCISIVVLPKEDSCSGSDAGSAAGSAYEPSPMRLEALQVLALLARGYFSMAQAYLMELGEVICKCMGEADPSIQLHGAKLRVGSPAMSWAAAFPLPLFQVVMFWTMMLNGPLPRALQNSEHPTLQASACDALSSILPEAFSSLPNDRQILCITVLLGLNDSKNRLVKAATSRALGVYVLFPCLRQDVIFVADTANAILMSLEDKSLNVRAKAAWSLGNLTDTLIVNMETPDPSFQEEFSGLLLLKMLRSAIEASKDKDKVKSNAVRGKKVSLHSLAYSALTSVVTSCKNFKVRIRSAAALSVPGKREQYGSVEQYARIWNALVTYCASLRTQICEALIHLLSLASASDLPCIKEILELNGNMVQSYIVQFLKSGAEGDDTGAPHSPQETDQMVRMALKHMGSIQAPAGDTILAICFESSGSQGHSQG</sequence>
<dbReference type="OMA" id="NIWDMEI"/>
<dbReference type="InParanoid" id="H9H382"/>
<dbReference type="PANTHER" id="PTHR13366">
    <property type="entry name" value="MALARIA ANTIGEN-RELATED"/>
    <property type="match status" value="1"/>
</dbReference>
<feature type="domain" description="DUF4042" evidence="5">
    <location>
        <begin position="418"/>
        <end position="599"/>
    </location>
</feature>
<dbReference type="Ensembl" id="ENSMMUT00000010752.4">
    <property type="protein sequence ID" value="ENSMMUP00000010088.4"/>
    <property type="gene ID" value="ENSMMUG00000007671.4"/>
</dbReference>
<dbReference type="Pfam" id="PF13251">
    <property type="entry name" value="DUF4042"/>
    <property type="match status" value="1"/>
</dbReference>
<keyword evidence="7" id="KW-1185">Reference proteome</keyword>
<keyword evidence="2" id="KW-0597">Phosphoprotein</keyword>
<dbReference type="FunFam" id="1.25.10.10:FF:000398">
    <property type="entry name" value="HEAT repeat containing 6"/>
    <property type="match status" value="1"/>
</dbReference>
<evidence type="ECO:0000256" key="1">
    <source>
        <dbReference type="ARBA" id="ARBA00015263"/>
    </source>
</evidence>
<dbReference type="STRING" id="9544.ENSMMUP00000010088"/>
<keyword evidence="3" id="KW-0677">Repeat</keyword>